<dbReference type="Proteomes" id="UP001162501">
    <property type="component" value="Chromosome 8"/>
</dbReference>
<reference evidence="1" key="1">
    <citation type="submission" date="2023-05" db="EMBL/GenBank/DDBJ databases">
        <authorList>
            <consortium name="ELIXIR-Norway"/>
        </authorList>
    </citation>
    <scope>NUCLEOTIDE SEQUENCE</scope>
</reference>
<gene>
    <name evidence="1" type="ORF">MRATA1EN22A_LOCUS27470</name>
</gene>
<name>A0AC60A7E2_RANTA</name>
<accession>A0AC60A7E2</accession>
<organism evidence="1 2">
    <name type="scientific">Rangifer tarandus platyrhynchus</name>
    <name type="common">Svalbard reindeer</name>
    <dbReference type="NCBI Taxonomy" id="3082113"/>
    <lineage>
        <taxon>Eukaryota</taxon>
        <taxon>Metazoa</taxon>
        <taxon>Chordata</taxon>
        <taxon>Craniata</taxon>
        <taxon>Vertebrata</taxon>
        <taxon>Euteleostomi</taxon>
        <taxon>Mammalia</taxon>
        <taxon>Eutheria</taxon>
        <taxon>Laurasiatheria</taxon>
        <taxon>Artiodactyla</taxon>
        <taxon>Ruminantia</taxon>
        <taxon>Pecora</taxon>
        <taxon>Cervidae</taxon>
        <taxon>Odocoileinae</taxon>
        <taxon>Rangifer</taxon>
    </lineage>
</organism>
<protein>
    <submittedName>
        <fullName evidence="1">Uncharacterized protein</fullName>
    </submittedName>
</protein>
<sequence>MLITHLCSTLCDPRDCSLPGSSVRGFSRQEYWSGLPCTPPGDLPIPGIELTSLMSPALTGHGKRAWSRASVEVRSPKKGETASLVGSDHKESACNARDTSSVPGSGRSSGERNGSPLQYSCLENLMDREAWQATVHGIADGHN</sequence>
<evidence type="ECO:0000313" key="2">
    <source>
        <dbReference type="Proteomes" id="UP001162501"/>
    </source>
</evidence>
<proteinExistence type="predicted"/>
<dbReference type="EMBL" id="OX596092">
    <property type="protein sequence ID" value="CAN0563136.1"/>
    <property type="molecule type" value="Genomic_DNA"/>
</dbReference>
<reference evidence="1" key="2">
    <citation type="submission" date="2025-03" db="EMBL/GenBank/DDBJ databases">
        <authorList>
            <consortium name="ELIXIR-Norway"/>
            <consortium name="Elixir Norway"/>
        </authorList>
    </citation>
    <scope>NUCLEOTIDE SEQUENCE</scope>
</reference>
<evidence type="ECO:0000313" key="1">
    <source>
        <dbReference type="EMBL" id="CAN0563136.1"/>
    </source>
</evidence>